<feature type="region of interest" description="Disordered" evidence="7">
    <location>
        <begin position="1"/>
        <end position="24"/>
    </location>
</feature>
<evidence type="ECO:0000259" key="8">
    <source>
        <dbReference type="PROSITE" id="PS50931"/>
    </source>
</evidence>
<dbReference type="InterPro" id="IPR036390">
    <property type="entry name" value="WH_DNA-bd_sf"/>
</dbReference>
<evidence type="ECO:0000256" key="3">
    <source>
        <dbReference type="ARBA" id="ARBA00018907"/>
    </source>
</evidence>
<comment type="function">
    <text evidence="1">Trans-acting transcriptional regulator of RuBisCO genes (rbcL and rbcS) expression.</text>
</comment>
<dbReference type="Proteomes" id="UP001642360">
    <property type="component" value="Unassembled WGS sequence"/>
</dbReference>
<protein>
    <recommendedName>
        <fullName evidence="3">Probable RuBisCO transcriptional regulator</fullName>
    </recommendedName>
</protein>
<evidence type="ECO:0000256" key="4">
    <source>
        <dbReference type="ARBA" id="ARBA00023015"/>
    </source>
</evidence>
<dbReference type="InterPro" id="IPR000847">
    <property type="entry name" value="LysR_HTH_N"/>
</dbReference>
<comment type="similarity">
    <text evidence="2">Belongs to the LysR transcriptional regulatory family.</text>
</comment>
<feature type="domain" description="HTH lysR-type" evidence="8">
    <location>
        <begin position="465"/>
        <end position="522"/>
    </location>
</feature>
<feature type="non-terminal residue" evidence="9">
    <location>
        <position position="598"/>
    </location>
</feature>
<sequence>ERQHRPSSAPVGQKGGGNAGQGACDAKPGLLQRIDVQLGRSRLGIAQLGQRPDAVGQGRHARGLLLEEILKMIDRAHSGFTPALSSSALLRCSSLAIWAGKRPWSISAHGLRGRFLQLPDDGGRRAGRHDQAEPADAQLVELRIAQLLEGGYIGQIGRAAVARQCHGDELATLDLGHGRRQLIGHHLHHARQGVVERRAVAAIGHDLDLGLHGLVEGRHHQMAQRAQARHARTVGAGLGAQPGQEPREILDAHLGMDHVDRWHGHQVGHGQEPAFQPGGARIQRGVDGGRAHRGHADGVSVWRRLGNAFGTDQATRAGLVVHHHGLAQRAAQAFGDHARDDVGGAAGRKGHDELDGLARIGVGRMGRAGQGEAAQRGAKARAQGKQGAARQGLGLHGMDSIDGEGAAAWAVPAPDAGDYRNPAARGLPGENTKIPMSHDFDDREGLDDAATPQGRLLFSRLTKHVRLRQLQLLVALQQCGSVVQAAATLHMSQSAATQALAEMERVLDIRLFERHARGIRPTLAGQTLVDTVRGVLAALEEVAESLAAIRRGAAAALRLGAIPAAALAILSPLLARFYAEHPEVHVDVHEDASTRLLS</sequence>
<dbReference type="Pfam" id="PF00126">
    <property type="entry name" value="HTH_1"/>
    <property type="match status" value="1"/>
</dbReference>
<dbReference type="PROSITE" id="PS50931">
    <property type="entry name" value="HTH_LYSR"/>
    <property type="match status" value="1"/>
</dbReference>
<evidence type="ECO:0000256" key="6">
    <source>
        <dbReference type="ARBA" id="ARBA00023163"/>
    </source>
</evidence>
<gene>
    <name evidence="9" type="ORF">ILEXP_LOCUS1463</name>
</gene>
<reference evidence="9 10" key="1">
    <citation type="submission" date="2024-02" db="EMBL/GenBank/DDBJ databases">
        <authorList>
            <person name="Vignale AGUSTIN F."/>
            <person name="Sosa J E."/>
            <person name="Modenutti C."/>
        </authorList>
    </citation>
    <scope>NUCLEOTIDE SEQUENCE [LARGE SCALE GENOMIC DNA]</scope>
</reference>
<dbReference type="EMBL" id="CAUOFW020000467">
    <property type="protein sequence ID" value="CAK9134528.1"/>
    <property type="molecule type" value="Genomic_DNA"/>
</dbReference>
<keyword evidence="4" id="KW-0805">Transcription regulation</keyword>
<dbReference type="InterPro" id="IPR005119">
    <property type="entry name" value="LysR_subst-bd"/>
</dbReference>
<dbReference type="PANTHER" id="PTHR30419:SF8">
    <property type="entry name" value="NITROGEN ASSIMILATION TRANSCRIPTIONAL ACTIVATOR-RELATED"/>
    <property type="match status" value="1"/>
</dbReference>
<dbReference type="PANTHER" id="PTHR30419">
    <property type="entry name" value="HTH-TYPE TRANSCRIPTIONAL REGULATOR YBHD"/>
    <property type="match status" value="1"/>
</dbReference>
<dbReference type="Pfam" id="PF03466">
    <property type="entry name" value="LysR_substrate"/>
    <property type="match status" value="1"/>
</dbReference>
<dbReference type="AlphaFoldDB" id="A0ABC8QPR0"/>
<name>A0ABC8QPR0_9AQUA</name>
<dbReference type="SUPFAM" id="SSF46785">
    <property type="entry name" value="Winged helix' DNA-binding domain"/>
    <property type="match status" value="1"/>
</dbReference>
<comment type="caution">
    <text evidence="9">The sequence shown here is derived from an EMBL/GenBank/DDBJ whole genome shotgun (WGS) entry which is preliminary data.</text>
</comment>
<evidence type="ECO:0000313" key="10">
    <source>
        <dbReference type="Proteomes" id="UP001642360"/>
    </source>
</evidence>
<dbReference type="Gene3D" id="3.40.190.10">
    <property type="entry name" value="Periplasmic binding protein-like II"/>
    <property type="match status" value="1"/>
</dbReference>
<evidence type="ECO:0000256" key="1">
    <source>
        <dbReference type="ARBA" id="ARBA00003782"/>
    </source>
</evidence>
<evidence type="ECO:0000256" key="5">
    <source>
        <dbReference type="ARBA" id="ARBA00023125"/>
    </source>
</evidence>
<proteinExistence type="inferred from homology"/>
<evidence type="ECO:0000313" key="9">
    <source>
        <dbReference type="EMBL" id="CAK9134528.1"/>
    </source>
</evidence>
<feature type="non-terminal residue" evidence="9">
    <location>
        <position position="1"/>
    </location>
</feature>
<dbReference type="GO" id="GO:0003677">
    <property type="term" value="F:DNA binding"/>
    <property type="evidence" value="ECO:0007669"/>
    <property type="project" value="UniProtKB-KW"/>
</dbReference>
<keyword evidence="5" id="KW-0238">DNA-binding</keyword>
<dbReference type="InterPro" id="IPR036388">
    <property type="entry name" value="WH-like_DNA-bd_sf"/>
</dbReference>
<dbReference type="InterPro" id="IPR050950">
    <property type="entry name" value="HTH-type_LysR_regulators"/>
</dbReference>
<keyword evidence="10" id="KW-1185">Reference proteome</keyword>
<evidence type="ECO:0000256" key="2">
    <source>
        <dbReference type="ARBA" id="ARBA00009437"/>
    </source>
</evidence>
<dbReference type="Gene3D" id="1.10.10.10">
    <property type="entry name" value="Winged helix-like DNA-binding domain superfamily/Winged helix DNA-binding domain"/>
    <property type="match status" value="1"/>
</dbReference>
<evidence type="ECO:0000256" key="7">
    <source>
        <dbReference type="SAM" id="MobiDB-lite"/>
    </source>
</evidence>
<accession>A0ABC8QPR0</accession>
<keyword evidence="6" id="KW-0804">Transcription</keyword>
<organism evidence="9 10">
    <name type="scientific">Ilex paraguariensis</name>
    <name type="common">yerba mate</name>
    <dbReference type="NCBI Taxonomy" id="185542"/>
    <lineage>
        <taxon>Eukaryota</taxon>
        <taxon>Viridiplantae</taxon>
        <taxon>Streptophyta</taxon>
        <taxon>Embryophyta</taxon>
        <taxon>Tracheophyta</taxon>
        <taxon>Spermatophyta</taxon>
        <taxon>Magnoliopsida</taxon>
        <taxon>eudicotyledons</taxon>
        <taxon>Gunneridae</taxon>
        <taxon>Pentapetalae</taxon>
        <taxon>asterids</taxon>
        <taxon>campanulids</taxon>
        <taxon>Aquifoliales</taxon>
        <taxon>Aquifoliaceae</taxon>
        <taxon>Ilex</taxon>
    </lineage>
</organism>